<feature type="region of interest" description="Disordered" evidence="7">
    <location>
        <begin position="404"/>
        <end position="423"/>
    </location>
</feature>
<feature type="domain" description="Ribosomal RNA methyltransferase FtsJ" evidence="9">
    <location>
        <begin position="1"/>
        <end position="101"/>
    </location>
</feature>
<keyword evidence="3 10" id="KW-0489">Methyltransferase</keyword>
<dbReference type="GO" id="GO:0005739">
    <property type="term" value="C:mitochondrion"/>
    <property type="evidence" value="ECO:0007669"/>
    <property type="project" value="TreeGrafter"/>
</dbReference>
<evidence type="ECO:0000256" key="8">
    <source>
        <dbReference type="SAM" id="Phobius"/>
    </source>
</evidence>
<dbReference type="Gene3D" id="3.40.50.150">
    <property type="entry name" value="Vaccinia Virus protein VP39"/>
    <property type="match status" value="1"/>
</dbReference>
<proteinExistence type="inferred from homology"/>
<organism evidence="10 11">
    <name type="scientific">Clydaea vesicula</name>
    <dbReference type="NCBI Taxonomy" id="447962"/>
    <lineage>
        <taxon>Eukaryota</taxon>
        <taxon>Fungi</taxon>
        <taxon>Fungi incertae sedis</taxon>
        <taxon>Chytridiomycota</taxon>
        <taxon>Chytridiomycota incertae sedis</taxon>
        <taxon>Chytridiomycetes</taxon>
        <taxon>Lobulomycetales</taxon>
        <taxon>Lobulomycetaceae</taxon>
        <taxon>Clydaea</taxon>
    </lineage>
</organism>
<keyword evidence="8" id="KW-1133">Transmembrane helix</keyword>
<dbReference type="Pfam" id="PF01728">
    <property type="entry name" value="FtsJ"/>
    <property type="match status" value="1"/>
</dbReference>
<keyword evidence="4" id="KW-0808">Transferase</keyword>
<dbReference type="InterPro" id="IPR050082">
    <property type="entry name" value="RNA_methyltr_RlmE"/>
</dbReference>
<evidence type="ECO:0000256" key="4">
    <source>
        <dbReference type="ARBA" id="ARBA00022679"/>
    </source>
</evidence>
<dbReference type="EMBL" id="JADGJW010000363">
    <property type="protein sequence ID" value="KAJ3218830.1"/>
    <property type="molecule type" value="Genomic_DNA"/>
</dbReference>
<evidence type="ECO:0000256" key="2">
    <source>
        <dbReference type="ARBA" id="ARBA00022552"/>
    </source>
</evidence>
<dbReference type="PANTHER" id="PTHR10920">
    <property type="entry name" value="RIBOSOMAL RNA METHYLTRANSFERASE"/>
    <property type="match status" value="1"/>
</dbReference>
<evidence type="ECO:0000313" key="11">
    <source>
        <dbReference type="Proteomes" id="UP001211065"/>
    </source>
</evidence>
<comment type="caution">
    <text evidence="10">The sequence shown here is derived from an EMBL/GenBank/DDBJ whole genome shotgun (WGS) entry which is preliminary data.</text>
</comment>
<dbReference type="GO" id="GO:0008650">
    <property type="term" value="F:rRNA (uridine-2'-O-)-methyltransferase activity"/>
    <property type="evidence" value="ECO:0007669"/>
    <property type="project" value="TreeGrafter"/>
</dbReference>
<feature type="transmembrane region" description="Helical" evidence="8">
    <location>
        <begin position="430"/>
        <end position="449"/>
    </location>
</feature>
<dbReference type="InterPro" id="IPR029063">
    <property type="entry name" value="SAM-dependent_MTases_sf"/>
</dbReference>
<comment type="similarity">
    <text evidence="1">Belongs to the class I-like SAM-binding methyltransferase superfamily. RNA methyltransferase RlmE family.</text>
</comment>
<evidence type="ECO:0000256" key="7">
    <source>
        <dbReference type="SAM" id="MobiDB-lite"/>
    </source>
</evidence>
<evidence type="ECO:0000313" key="10">
    <source>
        <dbReference type="EMBL" id="KAJ3218830.1"/>
    </source>
</evidence>
<reference evidence="10" key="1">
    <citation type="submission" date="2020-05" db="EMBL/GenBank/DDBJ databases">
        <title>Phylogenomic resolution of chytrid fungi.</title>
        <authorList>
            <person name="Stajich J.E."/>
            <person name="Amses K."/>
            <person name="Simmons R."/>
            <person name="Seto K."/>
            <person name="Myers J."/>
            <person name="Bonds A."/>
            <person name="Quandt C.A."/>
            <person name="Barry K."/>
            <person name="Liu P."/>
            <person name="Grigoriev I."/>
            <person name="Longcore J.E."/>
            <person name="James T.Y."/>
        </authorList>
    </citation>
    <scope>NUCLEOTIDE SEQUENCE</scope>
    <source>
        <strain evidence="10">JEL0476</strain>
    </source>
</reference>
<gene>
    <name evidence="10" type="primary">FTSJ2</name>
    <name evidence="10" type="ORF">HK099_004920</name>
</gene>
<evidence type="ECO:0000256" key="1">
    <source>
        <dbReference type="ARBA" id="ARBA00009258"/>
    </source>
</evidence>
<keyword evidence="8" id="KW-0472">Membrane</keyword>
<keyword evidence="5" id="KW-0949">S-adenosyl-L-methionine</keyword>
<dbReference type="InterPro" id="IPR002877">
    <property type="entry name" value="RNA_MeTrfase_FtsJ_dom"/>
</dbReference>
<keyword evidence="11" id="KW-1185">Reference proteome</keyword>
<accession>A0AAD5U2B8</accession>
<keyword evidence="8" id="KW-0812">Transmembrane</keyword>
<dbReference type="SUPFAM" id="SSF53335">
    <property type="entry name" value="S-adenosyl-L-methionine-dependent methyltransferases"/>
    <property type="match status" value="1"/>
</dbReference>
<dbReference type="AlphaFoldDB" id="A0AAD5U2B8"/>
<feature type="non-terminal residue" evidence="10">
    <location>
        <position position="816"/>
    </location>
</feature>
<dbReference type="Proteomes" id="UP001211065">
    <property type="component" value="Unassembled WGS sequence"/>
</dbReference>
<dbReference type="PANTHER" id="PTHR10920:SF18">
    <property type="entry name" value="RRNA METHYLTRANSFERASE 2, MITOCHONDRIAL"/>
    <property type="match status" value="1"/>
</dbReference>
<protein>
    <recommendedName>
        <fullName evidence="6">rRNA methyltransferase 2, mitochondrial</fullName>
    </recommendedName>
</protein>
<evidence type="ECO:0000256" key="5">
    <source>
        <dbReference type="ARBA" id="ARBA00022691"/>
    </source>
</evidence>
<keyword evidence="2" id="KW-0698">rRNA processing</keyword>
<sequence>DIYDEETWKKVEEVTNTKQVDVIITDMAHPFTQSKEANAARVFDLCFKAIDLVDLKLKTGGNFCCKFFQGVEQEQLHLKLKDRFEKVSYFKPLSSRKESAEASPTKILVNNENSFDQLGLYSYVGCYEIKEDEVREQFSRVNPFLGLYAVEDCAKLCLLSGYEFSALAAAGGTEAKRAQVDHTFQSCQCFSEVRNQQEVSRDYCNFSCLLTSKALAEANVEPIFVSSEATWNNIVQKSINGCGGYTVSNNKENTTDTSSTDDVALGKIFDDKNSTLNTPAITLFASFFTLSAKQSIFAVNNVLPTGIVQVQFQKPSSIVGGEDPSTTVMTTVPSSSSSSFSLRTISLPSVSSTNINTLSFPPNPTLVSSTESQPFIWDDPSENVFTTVGSNVFSLTTTTVAIEWPQPTSDDGPVTSQVPTSKSETNNDNFPFYISIVLGFLAFGLFVGWQRRQKKRVPKTPTKMQTLPELQMLPSASVLDSNTVSSPSSLTFNIPTPPNTVNSSSASVVKPIDREFLESKSLDYPQPPPNTPLNLIKNQLKLKSSFSSFPSITPPQPTLNSIKGSLISTRPPSTTEIPITEKNSVGENDYFSSELRLNSQESSIYQRSILEFENSLPYSYPKTPPNSFELSTATAANPIDIKELLKSLALLKSEFDELESITNSFSSLSRISGSNKMDNEEKRFSLDKNELSEKLYSFVNENPFDSEVLKSALQELKNQKSSSTIDILEEKEKITKVQYKNNNDAMVNAFDLASRLETLANESDFSVELDSKLSVHSQLKFSDSSEKNYVESSDSIADDDYLEYCFSDSDSIESPN</sequence>
<evidence type="ECO:0000259" key="9">
    <source>
        <dbReference type="Pfam" id="PF01728"/>
    </source>
</evidence>
<evidence type="ECO:0000256" key="3">
    <source>
        <dbReference type="ARBA" id="ARBA00022603"/>
    </source>
</evidence>
<evidence type="ECO:0000256" key="6">
    <source>
        <dbReference type="ARBA" id="ARBA00041184"/>
    </source>
</evidence>
<name>A0AAD5U2B8_9FUNG</name>